<proteinExistence type="predicted"/>
<gene>
    <name evidence="1" type="ORF">V8G54_018419</name>
</gene>
<dbReference type="EMBL" id="CP144695">
    <property type="protein sequence ID" value="WVZ05073.1"/>
    <property type="molecule type" value="Genomic_DNA"/>
</dbReference>
<reference evidence="1 2" key="1">
    <citation type="journal article" date="2023" name="Life. Sci Alliance">
        <title>Evolutionary insights into 3D genome organization and epigenetic landscape of Vigna mungo.</title>
        <authorList>
            <person name="Junaid A."/>
            <person name="Singh B."/>
            <person name="Bhatia S."/>
        </authorList>
    </citation>
    <scope>NUCLEOTIDE SEQUENCE [LARGE SCALE GENOMIC DNA]</scope>
    <source>
        <strain evidence="1">Urdbean</strain>
    </source>
</reference>
<sequence length="131" mass="15077">MQFLQSESSTQNRMGFESVFRKSPICQYATACYYDHHRLPMFAFHYHKKVPYLSNQLSLSNSNTSVCFTNFYKIGGKMTNTFPILNQSQNINALCHSINASFTQFESPLTQSLSTSILMYLPPCYCCISFF</sequence>
<name>A0AAQ3RTY9_VIGMU</name>
<dbReference type="Proteomes" id="UP001374535">
    <property type="component" value="Chromosome 6"/>
</dbReference>
<evidence type="ECO:0000313" key="2">
    <source>
        <dbReference type="Proteomes" id="UP001374535"/>
    </source>
</evidence>
<dbReference type="AlphaFoldDB" id="A0AAQ3RTY9"/>
<protein>
    <submittedName>
        <fullName evidence="1">Uncharacterized protein</fullName>
    </submittedName>
</protein>
<keyword evidence="2" id="KW-1185">Reference proteome</keyword>
<evidence type="ECO:0000313" key="1">
    <source>
        <dbReference type="EMBL" id="WVZ05073.1"/>
    </source>
</evidence>
<accession>A0AAQ3RTY9</accession>
<organism evidence="1 2">
    <name type="scientific">Vigna mungo</name>
    <name type="common">Black gram</name>
    <name type="synonym">Phaseolus mungo</name>
    <dbReference type="NCBI Taxonomy" id="3915"/>
    <lineage>
        <taxon>Eukaryota</taxon>
        <taxon>Viridiplantae</taxon>
        <taxon>Streptophyta</taxon>
        <taxon>Embryophyta</taxon>
        <taxon>Tracheophyta</taxon>
        <taxon>Spermatophyta</taxon>
        <taxon>Magnoliopsida</taxon>
        <taxon>eudicotyledons</taxon>
        <taxon>Gunneridae</taxon>
        <taxon>Pentapetalae</taxon>
        <taxon>rosids</taxon>
        <taxon>fabids</taxon>
        <taxon>Fabales</taxon>
        <taxon>Fabaceae</taxon>
        <taxon>Papilionoideae</taxon>
        <taxon>50 kb inversion clade</taxon>
        <taxon>NPAAA clade</taxon>
        <taxon>indigoferoid/millettioid clade</taxon>
        <taxon>Phaseoleae</taxon>
        <taxon>Vigna</taxon>
    </lineage>
</organism>